<keyword evidence="1" id="KW-0472">Membrane</keyword>
<proteinExistence type="predicted"/>
<dbReference type="STRING" id="930129.SAMN05216352_104155"/>
<evidence type="ECO:0000259" key="2">
    <source>
        <dbReference type="Pfam" id="PF13273"/>
    </source>
</evidence>
<evidence type="ECO:0000256" key="1">
    <source>
        <dbReference type="SAM" id="Phobius"/>
    </source>
</evidence>
<dbReference type="Proteomes" id="UP000199017">
    <property type="component" value="Unassembled WGS sequence"/>
</dbReference>
<sequence length="119" mass="12260">MSRVTEMVLGIIGGLIGFGGAFFALFMGSLDEAFNETASSLTGLGASAFLFSALAIAGAIVVKFKPKTGGWLMAISGIAILFSIGLFGVVPALFLVPAGLMGILRKEKQLQSPSKSEES</sequence>
<protein>
    <recommendedName>
        <fullName evidence="2">DUF4064 domain-containing protein</fullName>
    </recommendedName>
</protein>
<name>A0A1G8H8M3_9BACI</name>
<reference evidence="3 4" key="1">
    <citation type="submission" date="2016-10" db="EMBL/GenBank/DDBJ databases">
        <authorList>
            <person name="de Groot N.N."/>
        </authorList>
    </citation>
    <scope>NUCLEOTIDE SEQUENCE [LARGE SCALE GENOMIC DNA]</scope>
    <source>
        <strain evidence="4">P4B,CCM 7963,CECT 7998,DSM 25260,IBRC-M 10614,KCTC 13821</strain>
    </source>
</reference>
<dbReference type="AlphaFoldDB" id="A0A1G8H8M3"/>
<organism evidence="3 4">
    <name type="scientific">Alteribacillus bidgolensis</name>
    <dbReference type="NCBI Taxonomy" id="930129"/>
    <lineage>
        <taxon>Bacteria</taxon>
        <taxon>Bacillati</taxon>
        <taxon>Bacillota</taxon>
        <taxon>Bacilli</taxon>
        <taxon>Bacillales</taxon>
        <taxon>Bacillaceae</taxon>
        <taxon>Alteribacillus</taxon>
    </lineage>
</organism>
<accession>A0A1G8H8M3</accession>
<dbReference type="Pfam" id="PF13273">
    <property type="entry name" value="DUF4064"/>
    <property type="match status" value="1"/>
</dbReference>
<feature type="transmembrane region" description="Helical" evidence="1">
    <location>
        <begin position="71"/>
        <end position="96"/>
    </location>
</feature>
<dbReference type="InterPro" id="IPR025273">
    <property type="entry name" value="DUF4064"/>
</dbReference>
<dbReference type="EMBL" id="FNDU01000004">
    <property type="protein sequence ID" value="SDI02992.1"/>
    <property type="molecule type" value="Genomic_DNA"/>
</dbReference>
<keyword evidence="1" id="KW-1133">Transmembrane helix</keyword>
<dbReference type="RefSeq" id="WP_091583650.1">
    <property type="nucleotide sequence ID" value="NZ_FNDU01000004.1"/>
</dbReference>
<evidence type="ECO:0000313" key="3">
    <source>
        <dbReference type="EMBL" id="SDI02992.1"/>
    </source>
</evidence>
<dbReference type="OrthoDB" id="2623361at2"/>
<gene>
    <name evidence="3" type="ORF">SAMN05216352_104155</name>
</gene>
<evidence type="ECO:0000313" key="4">
    <source>
        <dbReference type="Proteomes" id="UP000199017"/>
    </source>
</evidence>
<feature type="domain" description="DUF4064" evidence="2">
    <location>
        <begin position="2"/>
        <end position="83"/>
    </location>
</feature>
<feature type="transmembrane region" description="Helical" evidence="1">
    <location>
        <begin position="41"/>
        <end position="64"/>
    </location>
</feature>
<feature type="transmembrane region" description="Helical" evidence="1">
    <location>
        <begin position="7"/>
        <end position="29"/>
    </location>
</feature>
<keyword evidence="1" id="KW-0812">Transmembrane</keyword>
<keyword evidence="4" id="KW-1185">Reference proteome</keyword>